<accession>X1P0L6</accession>
<comment type="caution">
    <text evidence="1">The sequence shown here is derived from an EMBL/GenBank/DDBJ whole genome shotgun (WGS) entry which is preliminary data.</text>
</comment>
<name>X1P0L6_9ZZZZ</name>
<dbReference type="AlphaFoldDB" id="X1P0L6"/>
<sequence>KGKKFCLLSKPFVLPFRVDDLIYVIAQDYCFVNAPDEIKEELQVMNKSGCRFIEFKSSKVECKEDSKTVCFETKGCDINVEGVPCGEDEECEGYKYGVVNKDGKILSFVTDSLLYAAIFSDSKTYKCNFERLMYRLSLLCDIYNERASKLMGRGCNMKDIGQLVISLGDESVEARPEVSELYSSAQDLADKNYYLGCPLF</sequence>
<organism evidence="1">
    <name type="scientific">marine sediment metagenome</name>
    <dbReference type="NCBI Taxonomy" id="412755"/>
    <lineage>
        <taxon>unclassified sequences</taxon>
        <taxon>metagenomes</taxon>
        <taxon>ecological metagenomes</taxon>
    </lineage>
</organism>
<gene>
    <name evidence="1" type="ORF">S06H3_47675</name>
</gene>
<evidence type="ECO:0000313" key="1">
    <source>
        <dbReference type="EMBL" id="GAI35966.1"/>
    </source>
</evidence>
<feature type="non-terminal residue" evidence="1">
    <location>
        <position position="1"/>
    </location>
</feature>
<protein>
    <submittedName>
        <fullName evidence="1">Uncharacterized protein</fullName>
    </submittedName>
</protein>
<dbReference type="EMBL" id="BARV01029964">
    <property type="protein sequence ID" value="GAI35966.1"/>
    <property type="molecule type" value="Genomic_DNA"/>
</dbReference>
<proteinExistence type="predicted"/>
<reference evidence="1" key="1">
    <citation type="journal article" date="2014" name="Front. Microbiol.">
        <title>High frequency of phylogenetically diverse reductive dehalogenase-homologous genes in deep subseafloor sedimentary metagenomes.</title>
        <authorList>
            <person name="Kawai M."/>
            <person name="Futagami T."/>
            <person name="Toyoda A."/>
            <person name="Takaki Y."/>
            <person name="Nishi S."/>
            <person name="Hori S."/>
            <person name="Arai W."/>
            <person name="Tsubouchi T."/>
            <person name="Morono Y."/>
            <person name="Uchiyama I."/>
            <person name="Ito T."/>
            <person name="Fujiyama A."/>
            <person name="Inagaki F."/>
            <person name="Takami H."/>
        </authorList>
    </citation>
    <scope>NUCLEOTIDE SEQUENCE</scope>
    <source>
        <strain evidence="1">Expedition CK06-06</strain>
    </source>
</reference>